<evidence type="ECO:0000256" key="1">
    <source>
        <dbReference type="ARBA" id="ARBA00023172"/>
    </source>
</evidence>
<protein>
    <submittedName>
        <fullName evidence="3">Phage integrase family protein</fullName>
    </submittedName>
</protein>
<dbReference type="EMBL" id="FNAQ01000016">
    <property type="protein sequence ID" value="SDE55675.1"/>
    <property type="molecule type" value="Genomic_DNA"/>
</dbReference>
<dbReference type="RefSeq" id="WP_092079833.1">
    <property type="nucleotide sequence ID" value="NZ_FNAQ01000016.1"/>
</dbReference>
<dbReference type="AlphaFoldDB" id="A0A1G7DX52"/>
<dbReference type="InterPro" id="IPR013762">
    <property type="entry name" value="Integrase-like_cat_sf"/>
</dbReference>
<name>A0A1G7DX52_9BACT</name>
<feature type="domain" description="Tyr recombinase" evidence="2">
    <location>
        <begin position="486"/>
        <end position="727"/>
    </location>
</feature>
<organism evidence="3 4">
    <name type="scientific">Desulfuromonas thiophila</name>
    <dbReference type="NCBI Taxonomy" id="57664"/>
    <lineage>
        <taxon>Bacteria</taxon>
        <taxon>Pseudomonadati</taxon>
        <taxon>Thermodesulfobacteriota</taxon>
        <taxon>Desulfuromonadia</taxon>
        <taxon>Desulfuromonadales</taxon>
        <taxon>Desulfuromonadaceae</taxon>
        <taxon>Desulfuromonas</taxon>
    </lineage>
</organism>
<proteinExistence type="predicted"/>
<keyword evidence="1" id="KW-0233">DNA recombination</keyword>
<dbReference type="SUPFAM" id="SSF56349">
    <property type="entry name" value="DNA breaking-rejoining enzymes"/>
    <property type="match status" value="1"/>
</dbReference>
<dbReference type="GO" id="GO:0006310">
    <property type="term" value="P:DNA recombination"/>
    <property type="evidence" value="ECO:0007669"/>
    <property type="project" value="UniProtKB-KW"/>
</dbReference>
<dbReference type="GO" id="GO:0003677">
    <property type="term" value="F:DNA binding"/>
    <property type="evidence" value="ECO:0007669"/>
    <property type="project" value="InterPro"/>
</dbReference>
<keyword evidence="4" id="KW-1185">Reference proteome</keyword>
<dbReference type="InterPro" id="IPR011010">
    <property type="entry name" value="DNA_brk_join_enz"/>
</dbReference>
<reference evidence="4" key="1">
    <citation type="submission" date="2016-10" db="EMBL/GenBank/DDBJ databases">
        <authorList>
            <person name="Varghese N."/>
            <person name="Submissions S."/>
        </authorList>
    </citation>
    <scope>NUCLEOTIDE SEQUENCE [LARGE SCALE GENOMIC DNA]</scope>
    <source>
        <strain evidence="4">DSM 8987</strain>
    </source>
</reference>
<dbReference type="STRING" id="57664.SAMN05661003_1165"/>
<evidence type="ECO:0000313" key="4">
    <source>
        <dbReference type="Proteomes" id="UP000243205"/>
    </source>
</evidence>
<sequence length="987" mass="112203">MNKPSIPSPWPEAAQKLAHSAQSVAFTQNQQLALQVVSDILPILLSGQSGIQLTAEQLGPLCIKLGNCNATDKKERFNFLARGIEWGNRHLGWDVPLSPLFYGVKRQRNLLQPKLFQCRHLAEDLAAAFLNELQHVPCSRSEAIGHIFFSAILFGGLINPRWHQPFISALNQNDIFQEGSWLWVEMTSLAKKHTATRQGRWVADPLTHLLIYRFLDLALPTGTENPKKKSPWQLLEAICKKLPLPVEKKPRSLSELLRWAMAREVLRSSSSMLSYAKGDLESFSLPIGPWLRILTGKAIPIRLPQSQHDAGVKIQHKTLLPFENTTTAAQIKLLKKAQRLLSIDRDGKEITVAMGRKRLKTFFDEYHQQLAPTMQLLTAWGCQMLSPKISRLERRTAHPIKVSSLLRYWSEIGHKLVRAFGVENPLLLDPQDLEWVYEAIAQELGSDPYAVHRLAQFHGFLEAFYQAPEMEWAEIVEGQIASCSGVDANLVSPATYDALLNSLGWSKPEPSRWQTLHLLATILSYRCGLRPVEVRALRIIDIQGVSEWEVLVRNSSFKTTKTSAGIRRLPLSLLLNQQEMSFLLHYLDQRKQETALFGEELFLANPARKKGMLSDGELFGVIREHLRLITQDESVRSYHLRHSFLTWSHVGYFLYPDSPAKDVAALQHQEFDDLRLRALHEQLLQQPDTGRSQAYLLALLAGHSSPTTTFKSYIHFLDWLNGYERRQVSYSYPFSAKTIMAISGLSQPRVYAVLQQSLSQKTHPLLPILLNRASIYATRLRHPLMGKARVPCKIQWREKSSPIKCWAEIVGHGNEHLPENLKKSLDALTRPDWELAVQVYESIRQLDGRRIKSAKKIIQLALNCRSARWSDSCYGSLTDLAELVELILECGIPKRRILLVHHARRGQEQSDRRKYLVKWATAAKLPVSQLTSGEESNLKSTDKKGSVTIKILNDNYDEGEAKKKRGKKGSSGFYFALRLLHQQFSMN</sequence>
<dbReference type="OrthoDB" id="5404741at2"/>
<accession>A0A1G7DX52</accession>
<dbReference type="GO" id="GO:0015074">
    <property type="term" value="P:DNA integration"/>
    <property type="evidence" value="ECO:0007669"/>
    <property type="project" value="InterPro"/>
</dbReference>
<evidence type="ECO:0000313" key="3">
    <source>
        <dbReference type="EMBL" id="SDE55675.1"/>
    </source>
</evidence>
<dbReference type="Proteomes" id="UP000243205">
    <property type="component" value="Unassembled WGS sequence"/>
</dbReference>
<dbReference type="PROSITE" id="PS51898">
    <property type="entry name" value="TYR_RECOMBINASE"/>
    <property type="match status" value="1"/>
</dbReference>
<dbReference type="Gene3D" id="1.10.443.10">
    <property type="entry name" value="Intergrase catalytic core"/>
    <property type="match status" value="1"/>
</dbReference>
<gene>
    <name evidence="3" type="ORF">SAMN05661003_1165</name>
</gene>
<evidence type="ECO:0000259" key="2">
    <source>
        <dbReference type="PROSITE" id="PS51898"/>
    </source>
</evidence>
<dbReference type="InterPro" id="IPR002104">
    <property type="entry name" value="Integrase_catalytic"/>
</dbReference>